<dbReference type="AlphaFoldDB" id="A0ABD2BN22"/>
<accession>A0ABD2BN22</accession>
<gene>
    <name evidence="2" type="ORF">V1478_003874</name>
</gene>
<organism evidence="2 3">
    <name type="scientific">Vespula squamosa</name>
    <name type="common">Southern yellow jacket</name>
    <name type="synonym">Wasp</name>
    <dbReference type="NCBI Taxonomy" id="30214"/>
    <lineage>
        <taxon>Eukaryota</taxon>
        <taxon>Metazoa</taxon>
        <taxon>Ecdysozoa</taxon>
        <taxon>Arthropoda</taxon>
        <taxon>Hexapoda</taxon>
        <taxon>Insecta</taxon>
        <taxon>Pterygota</taxon>
        <taxon>Neoptera</taxon>
        <taxon>Endopterygota</taxon>
        <taxon>Hymenoptera</taxon>
        <taxon>Apocrita</taxon>
        <taxon>Aculeata</taxon>
        <taxon>Vespoidea</taxon>
        <taxon>Vespidae</taxon>
        <taxon>Vespinae</taxon>
        <taxon>Vespula</taxon>
    </lineage>
</organism>
<protein>
    <submittedName>
        <fullName evidence="2">Uncharacterized protein</fullName>
    </submittedName>
</protein>
<name>A0ABD2BN22_VESSQ</name>
<feature type="region of interest" description="Disordered" evidence="1">
    <location>
        <begin position="1"/>
        <end position="30"/>
    </location>
</feature>
<evidence type="ECO:0000313" key="3">
    <source>
        <dbReference type="Proteomes" id="UP001607302"/>
    </source>
</evidence>
<sequence>MKINRGSGKSLPSLSMLPKKDCGPRGGDGGDGGEPPVICITLSMASPHLAKTYIKGVSSWYNICEHRPPGRQAAAAAAAAGYVTYSPPHRKAPC</sequence>
<dbReference type="EMBL" id="JAUDFV010000074">
    <property type="protein sequence ID" value="KAL2734176.1"/>
    <property type="molecule type" value="Genomic_DNA"/>
</dbReference>
<dbReference type="Proteomes" id="UP001607302">
    <property type="component" value="Unassembled WGS sequence"/>
</dbReference>
<comment type="caution">
    <text evidence="2">The sequence shown here is derived from an EMBL/GenBank/DDBJ whole genome shotgun (WGS) entry which is preliminary data.</text>
</comment>
<evidence type="ECO:0000313" key="2">
    <source>
        <dbReference type="EMBL" id="KAL2734176.1"/>
    </source>
</evidence>
<reference evidence="2 3" key="1">
    <citation type="journal article" date="2024" name="Ann. Entomol. Soc. Am.">
        <title>Genomic analyses of the southern and eastern yellowjacket wasps (Hymenoptera: Vespidae) reveal evolutionary signatures of social life.</title>
        <authorList>
            <person name="Catto M.A."/>
            <person name="Caine P.B."/>
            <person name="Orr S.E."/>
            <person name="Hunt B.G."/>
            <person name="Goodisman M.A.D."/>
        </authorList>
    </citation>
    <scope>NUCLEOTIDE SEQUENCE [LARGE SCALE GENOMIC DNA]</scope>
    <source>
        <strain evidence="2">233</strain>
        <tissue evidence="2">Head and thorax</tissue>
    </source>
</reference>
<evidence type="ECO:0000256" key="1">
    <source>
        <dbReference type="SAM" id="MobiDB-lite"/>
    </source>
</evidence>
<keyword evidence="3" id="KW-1185">Reference proteome</keyword>
<proteinExistence type="predicted"/>